<dbReference type="InterPro" id="IPR032880">
    <property type="entry name" value="CSC1/OSCA1-like_N"/>
</dbReference>
<dbReference type="Pfam" id="PF14703">
    <property type="entry name" value="PHM7_cyt"/>
    <property type="match status" value="1"/>
</dbReference>
<protein>
    <recommendedName>
        <fullName evidence="15">AB hydrolase-1 domain-containing protein</fullName>
    </recommendedName>
</protein>
<comment type="subcellular location">
    <subcellularLocation>
        <location evidence="1">Membrane</location>
        <topology evidence="1">Multi-pass membrane protein</topology>
    </subcellularLocation>
</comment>
<reference evidence="13 14" key="1">
    <citation type="submission" date="2015-07" db="EMBL/GenBank/DDBJ databases">
        <title>Comparative genomics of the Sigatoka disease complex on banana suggests a link between parallel evolutionary changes in Pseudocercospora fijiensis and Pseudocercospora eumusae and increased virulence on the banana host.</title>
        <authorList>
            <person name="Chang T.-C."/>
            <person name="Salvucci A."/>
            <person name="Crous P.W."/>
            <person name="Stergiopoulos I."/>
        </authorList>
    </citation>
    <scope>NUCLEOTIDE SEQUENCE [LARGE SCALE GENOMIC DNA]</scope>
    <source>
        <strain evidence="13 14">CBS 116634</strain>
    </source>
</reference>
<evidence type="ECO:0000256" key="3">
    <source>
        <dbReference type="ARBA" id="ARBA00022448"/>
    </source>
</evidence>
<feature type="transmembrane region" description="Helical" evidence="7">
    <location>
        <begin position="703"/>
        <end position="729"/>
    </location>
</feature>
<evidence type="ECO:0000259" key="8">
    <source>
        <dbReference type="Pfam" id="PF02714"/>
    </source>
</evidence>
<feature type="domain" description="10TM putative phosphate transporter extracellular tail" evidence="9">
    <location>
        <begin position="1065"/>
        <end position="1156"/>
    </location>
</feature>
<dbReference type="InterPro" id="IPR003864">
    <property type="entry name" value="CSC1/OSCA1-like_7TM"/>
</dbReference>
<evidence type="ECO:0000256" key="2">
    <source>
        <dbReference type="ARBA" id="ARBA00007779"/>
    </source>
</evidence>
<evidence type="ECO:0000259" key="9">
    <source>
        <dbReference type="Pfam" id="PF12621"/>
    </source>
</evidence>
<feature type="domain" description="CSC1/OSCA1-like 7TM region" evidence="8">
    <location>
        <begin position="706"/>
        <end position="975"/>
    </location>
</feature>
<evidence type="ECO:0000313" key="14">
    <source>
        <dbReference type="Proteomes" id="UP000073492"/>
    </source>
</evidence>
<feature type="transmembrane region" description="Helical" evidence="7">
    <location>
        <begin position="905"/>
        <end position="931"/>
    </location>
</feature>
<dbReference type="Gene3D" id="3.40.50.1820">
    <property type="entry name" value="alpha/beta hydrolase"/>
    <property type="match status" value="1"/>
</dbReference>
<dbReference type="Pfam" id="PF02714">
    <property type="entry name" value="RSN1_7TM"/>
    <property type="match status" value="1"/>
</dbReference>
<dbReference type="Pfam" id="PF12621">
    <property type="entry name" value="PHM7_ext"/>
    <property type="match status" value="1"/>
</dbReference>
<feature type="transmembrane region" description="Helical" evidence="7">
    <location>
        <begin position="418"/>
        <end position="437"/>
    </location>
</feature>
<dbReference type="InterPro" id="IPR027815">
    <property type="entry name" value="CSC1/OSCA1-like_cyt"/>
</dbReference>
<comment type="caution">
    <text evidence="13">The sequence shown here is derived from an EMBL/GenBank/DDBJ whole genome shotgun (WGS) entry which is preliminary data.</text>
</comment>
<dbReference type="GO" id="GO:0005227">
    <property type="term" value="F:calcium-activated cation channel activity"/>
    <property type="evidence" value="ECO:0007669"/>
    <property type="project" value="InterPro"/>
</dbReference>
<dbReference type="SUPFAM" id="SSF53474">
    <property type="entry name" value="alpha/beta-Hydrolases"/>
    <property type="match status" value="1"/>
</dbReference>
<proteinExistence type="inferred from homology"/>
<feature type="domain" description="AB hydrolase-1" evidence="10">
    <location>
        <begin position="6"/>
        <end position="235"/>
    </location>
</feature>
<dbReference type="InterPro" id="IPR029058">
    <property type="entry name" value="AB_hydrolase_fold"/>
</dbReference>
<dbReference type="EMBL" id="LFZO01000130">
    <property type="protein sequence ID" value="KXT13077.1"/>
    <property type="molecule type" value="Genomic_DNA"/>
</dbReference>
<keyword evidence="14" id="KW-1185">Reference proteome</keyword>
<evidence type="ECO:0008006" key="15">
    <source>
        <dbReference type="Google" id="ProtNLM"/>
    </source>
</evidence>
<dbReference type="Proteomes" id="UP000073492">
    <property type="component" value="Unassembled WGS sequence"/>
</dbReference>
<dbReference type="Pfam" id="PF12697">
    <property type="entry name" value="Abhydrolase_6"/>
    <property type="match status" value="1"/>
</dbReference>
<feature type="transmembrane region" description="Helical" evidence="7">
    <location>
        <begin position="980"/>
        <end position="1001"/>
    </location>
</feature>
<feature type="domain" description="CSC1/OSCA1-like cytosolic" evidence="12">
    <location>
        <begin position="509"/>
        <end position="691"/>
    </location>
</feature>
<dbReference type="PANTHER" id="PTHR13018:SF26">
    <property type="entry name" value="DOMAIN PROTEIN, PUTATIVE (AFU_ORTHOLOGUE AFUA_5G10920)-RELATED"/>
    <property type="match status" value="1"/>
</dbReference>
<dbReference type="InterPro" id="IPR000073">
    <property type="entry name" value="AB_hydrolase_1"/>
</dbReference>
<evidence type="ECO:0000259" key="10">
    <source>
        <dbReference type="Pfam" id="PF12697"/>
    </source>
</evidence>
<evidence type="ECO:0000256" key="4">
    <source>
        <dbReference type="ARBA" id="ARBA00022692"/>
    </source>
</evidence>
<keyword evidence="3" id="KW-0813">Transport</keyword>
<keyword evidence="5 7" id="KW-1133">Transmembrane helix</keyword>
<sequence>MSKPSLVLVHGAWHSPKHFGPIVERLEGEYGYKCIAVSLPSTQTPDEAAATLADDSKAVRDAVTAELDAGNHVVVVAHSYGGTPTNNALRGLDAQSRRTSGAETCVQGIAFLNGIPLPAGTAFIDALGGKPHAMHDLRGDFAWVGPPGPEHYFYNEMAEEDQKHWSALLRQQSWLAILDKTEYAAYNDFPCWYLSCQKDQALEPRAQEELVAGAKAGGASIELVKLEGADHTPFIGKHMQATIDFIQGVDAFHFVSAKMTYCRNNHNLTSASFSTRFALFYAQPSAYPNTRRILYRKSQYNPNTCSEAPKFNHTMFSILKDDGYGKNRREGSTSLAAILGVFVPTFIIALINVVAFLLVRNYFRKVYAPRTFLGTIPEKDRTPSSTAHGKSWFHDFRNLTDRFVLQHNSLDAYLYLRFLKFVIYVCLAGALLTWPILFPINATGGGNASQLDRISFSNIAKNDHLWGHTAVAWVFFLGIFAVIAVERLQLIGLRQAYYLSDTYASRLSARTVLFLNVPAEAARPESLKKHFGHQAEHSWPVKDLGDLEDLVEKRNGAAYSLEAAELDYITKYTKLRSKGRPATNGADGAAAEEALSPLAKAARPTSRRPILIGTQVDRIDEARKDVADTVERLEAHRSAPGRNIPAESAVFVAFASQEAAHRAFQQIRFHPHLPLEDRFLSVQPKEVLWKNIQMPIAVRASKASLALAFVIAFTIFFSIPVGLIGTLSNVKELSDRVKWLGWLQDLPDWILGLLVGFVPPFLTSWFVSYVPKLFRHIAKLSGEPTIPQAELKTQAWYMVFQVFQVFLVTTFSSGAAAVATKIAKDPKSAPDLLAESLPKASNFYLTYFILQGTTSAASNLLDYSETLEYLFYEYFWDRTPRDKFQTYAQMRGTPWAAWYPKFTNFLIIAVAYSCIQPLTLGFAAVGLYFYYLSYRYSLLYVRQTKTDTKGEAYKRALQQMPTGLYLAELALIGLFGARKAAAQSTLMIVLLVLTAVGNVLLDRMLRPLELYLGVDKWSEPEQERLLAEEDGADTTDDADLHASAHGRRLGLKKLPKPMPRWLSDFFDSIISASREKASSWLRQDAGWSDDSVQFSEDDIKKAYIAPAFTSKTPKLWIPRDNYGISKQEIEANEREGMASTDEAAEIDEDGRLHWNHNFEEVPIFSKAKAV</sequence>
<dbReference type="Pfam" id="PF13967">
    <property type="entry name" value="RSN1_TM"/>
    <property type="match status" value="1"/>
</dbReference>
<keyword evidence="4 7" id="KW-0812">Transmembrane</keyword>
<dbReference type="OrthoDB" id="1076608at2759"/>
<comment type="similarity">
    <text evidence="2">Belongs to the CSC1 (TC 1.A.17) family.</text>
</comment>
<evidence type="ECO:0000256" key="6">
    <source>
        <dbReference type="ARBA" id="ARBA00023136"/>
    </source>
</evidence>
<organism evidence="13 14">
    <name type="scientific">Pseudocercospora musae</name>
    <dbReference type="NCBI Taxonomy" id="113226"/>
    <lineage>
        <taxon>Eukaryota</taxon>
        <taxon>Fungi</taxon>
        <taxon>Dikarya</taxon>
        <taxon>Ascomycota</taxon>
        <taxon>Pezizomycotina</taxon>
        <taxon>Dothideomycetes</taxon>
        <taxon>Dothideomycetidae</taxon>
        <taxon>Mycosphaerellales</taxon>
        <taxon>Mycosphaerellaceae</taxon>
        <taxon>Pseudocercospora</taxon>
    </lineage>
</organism>
<dbReference type="AlphaFoldDB" id="A0A139IE85"/>
<evidence type="ECO:0000256" key="7">
    <source>
        <dbReference type="SAM" id="Phobius"/>
    </source>
</evidence>
<evidence type="ECO:0000259" key="12">
    <source>
        <dbReference type="Pfam" id="PF14703"/>
    </source>
</evidence>
<keyword evidence="6 7" id="KW-0472">Membrane</keyword>
<evidence type="ECO:0000256" key="1">
    <source>
        <dbReference type="ARBA" id="ARBA00004141"/>
    </source>
</evidence>
<evidence type="ECO:0000313" key="13">
    <source>
        <dbReference type="EMBL" id="KXT13077.1"/>
    </source>
</evidence>
<evidence type="ECO:0000256" key="5">
    <source>
        <dbReference type="ARBA" id="ARBA00022989"/>
    </source>
</evidence>
<name>A0A139IE85_9PEZI</name>
<dbReference type="InterPro" id="IPR045122">
    <property type="entry name" value="Csc1-like"/>
</dbReference>
<feature type="transmembrane region" description="Helical" evidence="7">
    <location>
        <begin position="335"/>
        <end position="359"/>
    </location>
</feature>
<feature type="transmembrane region" description="Helical" evidence="7">
    <location>
        <begin position="749"/>
        <end position="770"/>
    </location>
</feature>
<feature type="transmembrane region" description="Helical" evidence="7">
    <location>
        <begin position="465"/>
        <end position="485"/>
    </location>
</feature>
<dbReference type="InterPro" id="IPR022257">
    <property type="entry name" value="PHM7_ext"/>
</dbReference>
<accession>A0A139IE85</accession>
<gene>
    <name evidence="13" type="ORF">AC579_4908</name>
</gene>
<dbReference type="PANTHER" id="PTHR13018">
    <property type="entry name" value="PROBABLE MEMBRANE PROTEIN DUF221-RELATED"/>
    <property type="match status" value="1"/>
</dbReference>
<feature type="domain" description="CSC1/OSCA1-like N-terminal transmembrane" evidence="11">
    <location>
        <begin position="341"/>
        <end position="483"/>
    </location>
</feature>
<dbReference type="GO" id="GO:0005886">
    <property type="term" value="C:plasma membrane"/>
    <property type="evidence" value="ECO:0007669"/>
    <property type="project" value="TreeGrafter"/>
</dbReference>
<evidence type="ECO:0000259" key="11">
    <source>
        <dbReference type="Pfam" id="PF13967"/>
    </source>
</evidence>